<dbReference type="Gene3D" id="6.10.250.3150">
    <property type="match status" value="1"/>
</dbReference>
<proteinExistence type="predicted"/>
<feature type="signal peptide" evidence="3">
    <location>
        <begin position="1"/>
        <end position="26"/>
    </location>
</feature>
<reference evidence="5 6" key="1">
    <citation type="submission" date="2009-08" db="EMBL/GenBank/DDBJ databases">
        <authorList>
            <person name="Muzny D."/>
            <person name="Qin X."/>
            <person name="Deng J."/>
            <person name="Jiang H."/>
            <person name="Liu Y."/>
            <person name="Qu J."/>
            <person name="Song X.-Z."/>
            <person name="Zhang L."/>
            <person name="Thornton R."/>
            <person name="Coyle M."/>
            <person name="Francisco L."/>
            <person name="Jackson L."/>
            <person name="Javaid M."/>
            <person name="Korchina V."/>
            <person name="Kovar C."/>
            <person name="Mata R."/>
            <person name="Mathew T."/>
            <person name="Ngo R."/>
            <person name="Nguyen L."/>
            <person name="Nguyen N."/>
            <person name="Okwuonu G."/>
            <person name="Ongeri F."/>
            <person name="Pham C."/>
            <person name="Simmons D."/>
            <person name="Wilczek-Boney K."/>
            <person name="Hale W."/>
            <person name="Jakkamsetti A."/>
            <person name="Pham P."/>
            <person name="Ruth R."/>
            <person name="San Lucas F."/>
            <person name="Warren J."/>
            <person name="Zhang J."/>
            <person name="Zhao Z."/>
            <person name="Zhou C."/>
            <person name="Zhu D."/>
            <person name="Lee S."/>
            <person name="Bess C."/>
            <person name="Blankenburg K."/>
            <person name="Forbes L."/>
            <person name="Fu Q."/>
            <person name="Gubbala S."/>
            <person name="Hirani K."/>
            <person name="Jayaseelan J.C."/>
            <person name="Lara F."/>
            <person name="Munidasa M."/>
            <person name="Palculict T."/>
            <person name="Patil S."/>
            <person name="Pu L.-L."/>
            <person name="Saada N."/>
            <person name="Tang L."/>
            <person name="Weissenberger G."/>
            <person name="Zhu Y."/>
            <person name="Hemphill L."/>
            <person name="Shang Y."/>
            <person name="Youmans B."/>
            <person name="Ayvaz T."/>
            <person name="Ross M."/>
            <person name="Santibanez J."/>
            <person name="Aqrawi P."/>
            <person name="Gross S."/>
            <person name="Joshi V."/>
            <person name="Fowler G."/>
            <person name="Nazareth L."/>
            <person name="Reid J."/>
            <person name="Worley K."/>
            <person name="Petrosino J."/>
            <person name="Highlander S."/>
            <person name="Gibbs R."/>
        </authorList>
    </citation>
    <scope>NUCLEOTIDE SEQUENCE [LARGE SCALE GENOMIC DNA]</scope>
    <source>
        <strain evidence="5 6">ATCC 49175</strain>
    </source>
</reference>
<dbReference type="InterPro" id="IPR009148">
    <property type="entry name" value="PcsB-like"/>
</dbReference>
<dbReference type="SUPFAM" id="SSF90257">
    <property type="entry name" value="Myosin rod fragments"/>
    <property type="match status" value="1"/>
</dbReference>
<dbReference type="Proteomes" id="UP000005926">
    <property type="component" value="Unassembled WGS sequence"/>
</dbReference>
<dbReference type="PROSITE" id="PS50911">
    <property type="entry name" value="CHAP"/>
    <property type="match status" value="1"/>
</dbReference>
<dbReference type="InterPro" id="IPR038765">
    <property type="entry name" value="Papain-like_cys_pep_sf"/>
</dbReference>
<dbReference type="RefSeq" id="WP_005606562.1">
    <property type="nucleotide sequence ID" value="NZ_CP102283.1"/>
</dbReference>
<dbReference type="Pfam" id="PF24568">
    <property type="entry name" value="CC_PcsB"/>
    <property type="match status" value="1"/>
</dbReference>
<accession>C8NIZ5</accession>
<dbReference type="SUPFAM" id="SSF54001">
    <property type="entry name" value="Cysteine proteinases"/>
    <property type="match status" value="1"/>
</dbReference>
<dbReference type="Gene3D" id="3.90.1720.10">
    <property type="entry name" value="endopeptidase domain like (from Nostoc punctiforme)"/>
    <property type="match status" value="1"/>
</dbReference>
<dbReference type="PRINTS" id="PR01852">
    <property type="entry name" value="SIBAPROTEIN"/>
</dbReference>
<dbReference type="eggNOG" id="COG3942">
    <property type="taxonomic scope" value="Bacteria"/>
</dbReference>
<keyword evidence="6" id="KW-1185">Reference proteome</keyword>
<keyword evidence="2" id="KW-0175">Coiled coil</keyword>
<organism evidence="5 6">
    <name type="scientific">Granulicatella adiacens ATCC 49175</name>
    <dbReference type="NCBI Taxonomy" id="638301"/>
    <lineage>
        <taxon>Bacteria</taxon>
        <taxon>Bacillati</taxon>
        <taxon>Bacillota</taxon>
        <taxon>Bacilli</taxon>
        <taxon>Lactobacillales</taxon>
        <taxon>Carnobacteriaceae</taxon>
        <taxon>Granulicatella</taxon>
    </lineage>
</organism>
<dbReference type="AlphaFoldDB" id="C8NIZ5"/>
<evidence type="ECO:0000313" key="6">
    <source>
        <dbReference type="Proteomes" id="UP000005926"/>
    </source>
</evidence>
<dbReference type="EMBL" id="ACKZ01000029">
    <property type="protein sequence ID" value="EEW36542.1"/>
    <property type="molecule type" value="Genomic_DNA"/>
</dbReference>
<evidence type="ECO:0000313" key="5">
    <source>
        <dbReference type="EMBL" id="EEW36542.1"/>
    </source>
</evidence>
<evidence type="ECO:0000259" key="4">
    <source>
        <dbReference type="PROSITE" id="PS50911"/>
    </source>
</evidence>
<dbReference type="GeneID" id="78412352"/>
<feature type="domain" description="Peptidase C51" evidence="4">
    <location>
        <begin position="300"/>
        <end position="430"/>
    </location>
</feature>
<feature type="coiled-coil region" evidence="2">
    <location>
        <begin position="61"/>
        <end position="113"/>
    </location>
</feature>
<keyword evidence="1 3" id="KW-0732">Signal</keyword>
<gene>
    <name evidence="5" type="ORF">HMPREF0444_1890</name>
</gene>
<evidence type="ECO:0000256" key="2">
    <source>
        <dbReference type="SAM" id="Coils"/>
    </source>
</evidence>
<evidence type="ECO:0000256" key="3">
    <source>
        <dbReference type="SAM" id="SignalP"/>
    </source>
</evidence>
<dbReference type="STRING" id="638301.HMPREF0444_1890"/>
<dbReference type="eggNOG" id="COG3883">
    <property type="taxonomic scope" value="Bacteria"/>
</dbReference>
<sequence length="431" mass="45746">MKKRLLTVLVTGTVLTLGALAPNVSAQDFDSQINSANSTIANINDKKAAVNATIDSLVSELSGVQTKIDATQAQKAEAQAAIDSLKSEISKLEKVIAERNERLEEQARAVQTNGARSYVDFLLNAENLSDIVNRIGVVMDLIGANRDLMQQQAEDKKQVEAKEEQQQAKLAEQQKAEEELQGLQTKLNETFDKNKVLLANLSQEELAEISKRDGLVAEKEAFQKRLAEEKAKAEAEAARIAEASRQALAAEAAKAAETVAAATSTPAPAASNTQAQTAAAPAAQATAAPAATKQSSSYTYTTGGGFPAVDPSYRAALNGGYFGQCTYYVFNRMAQVGTPIGHSMMGNAAEWPAYARSYGYSVSNSPSAGSAIVFQQGLAGADPTYGHVAFVEAVNADGSLYISEMNVQGLNVISYRTISASVAARATYIRF</sequence>
<name>C8NIZ5_9LACT</name>
<protein>
    <submittedName>
        <fullName evidence="5">CHAP domain protein</fullName>
    </submittedName>
</protein>
<feature type="coiled-coil region" evidence="2">
    <location>
        <begin position="145"/>
        <end position="246"/>
    </location>
</feature>
<dbReference type="Pfam" id="PF05257">
    <property type="entry name" value="CHAP"/>
    <property type="match status" value="1"/>
</dbReference>
<dbReference type="InterPro" id="IPR057309">
    <property type="entry name" value="PcsB_CC"/>
</dbReference>
<comment type="caution">
    <text evidence="5">The sequence shown here is derived from an EMBL/GenBank/DDBJ whole genome shotgun (WGS) entry which is preliminary data.</text>
</comment>
<dbReference type="InterPro" id="IPR007921">
    <property type="entry name" value="CHAP_dom"/>
</dbReference>
<dbReference type="HOGENOM" id="CLU_034085_2_2_9"/>
<evidence type="ECO:0000256" key="1">
    <source>
        <dbReference type="ARBA" id="ARBA00022729"/>
    </source>
</evidence>
<feature type="chain" id="PRO_5002989765" evidence="3">
    <location>
        <begin position="27"/>
        <end position="431"/>
    </location>
</feature>